<comment type="caution">
    <text evidence="1">The sequence shown here is derived from an EMBL/GenBank/DDBJ whole genome shotgun (WGS) entry which is preliminary data.</text>
</comment>
<organism evidence="1 2">
    <name type="scientific">Punica granatum</name>
    <name type="common">Pomegranate</name>
    <dbReference type="NCBI Taxonomy" id="22663"/>
    <lineage>
        <taxon>Eukaryota</taxon>
        <taxon>Viridiplantae</taxon>
        <taxon>Streptophyta</taxon>
        <taxon>Embryophyta</taxon>
        <taxon>Tracheophyta</taxon>
        <taxon>Spermatophyta</taxon>
        <taxon>Magnoliopsida</taxon>
        <taxon>eudicotyledons</taxon>
        <taxon>Gunneridae</taxon>
        <taxon>Pentapetalae</taxon>
        <taxon>rosids</taxon>
        <taxon>malvids</taxon>
        <taxon>Myrtales</taxon>
        <taxon>Lythraceae</taxon>
        <taxon>Punica</taxon>
    </lineage>
</organism>
<accession>A0A2I0HWA3</accession>
<protein>
    <submittedName>
        <fullName evidence="1">Uncharacterized protein</fullName>
    </submittedName>
</protein>
<evidence type="ECO:0000313" key="2">
    <source>
        <dbReference type="Proteomes" id="UP000233551"/>
    </source>
</evidence>
<dbReference type="Proteomes" id="UP000233551">
    <property type="component" value="Unassembled WGS sequence"/>
</dbReference>
<proteinExistence type="predicted"/>
<dbReference type="EMBL" id="PGOL01005142">
    <property type="protein sequence ID" value="PKI35903.1"/>
    <property type="molecule type" value="Genomic_DNA"/>
</dbReference>
<keyword evidence="2" id="KW-1185">Reference proteome</keyword>
<gene>
    <name evidence="1" type="ORF">CRG98_043702</name>
</gene>
<evidence type="ECO:0000313" key="1">
    <source>
        <dbReference type="EMBL" id="PKI35903.1"/>
    </source>
</evidence>
<name>A0A2I0HWA3_PUNGR</name>
<reference evidence="1 2" key="1">
    <citation type="submission" date="2017-11" db="EMBL/GenBank/DDBJ databases">
        <title>De-novo sequencing of pomegranate (Punica granatum L.) genome.</title>
        <authorList>
            <person name="Akparov Z."/>
            <person name="Amiraslanov A."/>
            <person name="Hajiyeva S."/>
            <person name="Abbasov M."/>
            <person name="Kaur K."/>
            <person name="Hamwieh A."/>
            <person name="Solovyev V."/>
            <person name="Salamov A."/>
            <person name="Braich B."/>
            <person name="Kosarev P."/>
            <person name="Mahmoud A."/>
            <person name="Hajiyev E."/>
            <person name="Babayeva S."/>
            <person name="Izzatullayeva V."/>
            <person name="Mammadov A."/>
            <person name="Mammadov A."/>
            <person name="Sharifova S."/>
            <person name="Ojaghi J."/>
            <person name="Eynullazada K."/>
            <person name="Bayramov B."/>
            <person name="Abdulazimova A."/>
            <person name="Shahmuradov I."/>
        </authorList>
    </citation>
    <scope>NUCLEOTIDE SEQUENCE [LARGE SCALE GENOMIC DNA]</scope>
    <source>
        <strain evidence="2">cv. AG2017</strain>
        <tissue evidence="1">Leaf</tissue>
    </source>
</reference>
<sequence>MVSRVFRPIKLFEVGDFDLRGSRMPGKSFRSRWLGKDLWVKLRGSRGSTFSIKGRECLGVVELGGKVLDAGKTIDGGVVEIATGTGTDIGGGANIVRSGAGIVIGGSGTIVGIVNGGGGMSIEWTSGTCIGGVYGPECRLSSGLACALLDCSAWECPPFRGNA</sequence>
<dbReference type="AlphaFoldDB" id="A0A2I0HWA3"/>